<evidence type="ECO:0000256" key="1">
    <source>
        <dbReference type="ARBA" id="ARBA00022448"/>
    </source>
</evidence>
<sequence>MMARSSVKMMLATVLMALCYAHLSWATQYFVGDSEGWVPNKDYTAWVNGRTFSIGDVIIFRYEKGHDVAEVYQDGWFECRADNPIFYSKNLDTYVPLEKTGEHYFISTGPGDCHAGMNLKINVA</sequence>
<keyword evidence="4" id="KW-0186">Copper</keyword>
<keyword evidence="1" id="KW-0813">Transport</keyword>
<dbReference type="Pfam" id="PF02298">
    <property type="entry name" value="Cu_bind_like"/>
    <property type="match status" value="1"/>
</dbReference>
<dbReference type="GO" id="GO:0009055">
    <property type="term" value="F:electron transfer activity"/>
    <property type="evidence" value="ECO:0007669"/>
    <property type="project" value="InterPro"/>
</dbReference>
<dbReference type="GO" id="GO:0005886">
    <property type="term" value="C:plasma membrane"/>
    <property type="evidence" value="ECO:0007669"/>
    <property type="project" value="TreeGrafter"/>
</dbReference>
<feature type="chain" id="PRO_5044010394" description="Phytocyanin domain-containing protein" evidence="6">
    <location>
        <begin position="27"/>
        <end position="124"/>
    </location>
</feature>
<dbReference type="InterPro" id="IPR003245">
    <property type="entry name" value="Phytocyanin_dom"/>
</dbReference>
<dbReference type="InterPro" id="IPR039391">
    <property type="entry name" value="Phytocyanin-like"/>
</dbReference>
<dbReference type="InterPro" id="IPR008972">
    <property type="entry name" value="Cupredoxin"/>
</dbReference>
<dbReference type="Proteomes" id="UP001314170">
    <property type="component" value="Unassembled WGS sequence"/>
</dbReference>
<dbReference type="PANTHER" id="PTHR33021">
    <property type="entry name" value="BLUE COPPER PROTEIN"/>
    <property type="match status" value="1"/>
</dbReference>
<evidence type="ECO:0000313" key="8">
    <source>
        <dbReference type="EMBL" id="CAK7352642.1"/>
    </source>
</evidence>
<dbReference type="FunFam" id="2.60.40.420:FF:000003">
    <property type="entry name" value="Blue copper"/>
    <property type="match status" value="1"/>
</dbReference>
<evidence type="ECO:0000259" key="7">
    <source>
        <dbReference type="PROSITE" id="PS51485"/>
    </source>
</evidence>
<keyword evidence="5" id="KW-0325">Glycoprotein</keyword>
<dbReference type="Gene3D" id="2.60.40.420">
    <property type="entry name" value="Cupredoxins - blue copper proteins"/>
    <property type="match status" value="1"/>
</dbReference>
<reference evidence="8 9" key="1">
    <citation type="submission" date="2024-01" db="EMBL/GenBank/DDBJ databases">
        <authorList>
            <person name="Waweru B."/>
        </authorList>
    </citation>
    <scope>NUCLEOTIDE SEQUENCE [LARGE SCALE GENOMIC DNA]</scope>
</reference>
<feature type="signal peptide" evidence="6">
    <location>
        <begin position="1"/>
        <end position="26"/>
    </location>
</feature>
<keyword evidence="6" id="KW-0732">Signal</keyword>
<comment type="caution">
    <text evidence="8">The sequence shown here is derived from an EMBL/GenBank/DDBJ whole genome shotgun (WGS) entry which is preliminary data.</text>
</comment>
<keyword evidence="2" id="KW-0479">Metal-binding</keyword>
<dbReference type="AlphaFoldDB" id="A0AAV1SJA7"/>
<feature type="domain" description="Phytocyanin" evidence="7">
    <location>
        <begin position="27"/>
        <end position="124"/>
    </location>
</feature>
<evidence type="ECO:0000256" key="2">
    <source>
        <dbReference type="ARBA" id="ARBA00022723"/>
    </source>
</evidence>
<evidence type="ECO:0000313" key="9">
    <source>
        <dbReference type="Proteomes" id="UP001314170"/>
    </source>
</evidence>
<protein>
    <recommendedName>
        <fullName evidence="7">Phytocyanin domain-containing protein</fullName>
    </recommendedName>
</protein>
<gene>
    <name evidence="8" type="ORF">DCAF_LOCUS24326</name>
</gene>
<evidence type="ECO:0000256" key="5">
    <source>
        <dbReference type="ARBA" id="ARBA00023180"/>
    </source>
</evidence>
<dbReference type="EMBL" id="CAWUPB010001194">
    <property type="protein sequence ID" value="CAK7352642.1"/>
    <property type="molecule type" value="Genomic_DNA"/>
</dbReference>
<dbReference type="PANTHER" id="PTHR33021:SF193">
    <property type="entry name" value="OS06G0218600 PROTEIN"/>
    <property type="match status" value="1"/>
</dbReference>
<keyword evidence="9" id="KW-1185">Reference proteome</keyword>
<evidence type="ECO:0000256" key="4">
    <source>
        <dbReference type="ARBA" id="ARBA00023008"/>
    </source>
</evidence>
<organism evidence="8 9">
    <name type="scientific">Dovyalis caffra</name>
    <dbReference type="NCBI Taxonomy" id="77055"/>
    <lineage>
        <taxon>Eukaryota</taxon>
        <taxon>Viridiplantae</taxon>
        <taxon>Streptophyta</taxon>
        <taxon>Embryophyta</taxon>
        <taxon>Tracheophyta</taxon>
        <taxon>Spermatophyta</taxon>
        <taxon>Magnoliopsida</taxon>
        <taxon>eudicotyledons</taxon>
        <taxon>Gunneridae</taxon>
        <taxon>Pentapetalae</taxon>
        <taxon>rosids</taxon>
        <taxon>fabids</taxon>
        <taxon>Malpighiales</taxon>
        <taxon>Salicaceae</taxon>
        <taxon>Flacourtieae</taxon>
        <taxon>Dovyalis</taxon>
    </lineage>
</organism>
<evidence type="ECO:0000256" key="6">
    <source>
        <dbReference type="SAM" id="SignalP"/>
    </source>
</evidence>
<name>A0AAV1SJA7_9ROSI</name>
<proteinExistence type="predicted"/>
<dbReference type="GO" id="GO:0046872">
    <property type="term" value="F:metal ion binding"/>
    <property type="evidence" value="ECO:0007669"/>
    <property type="project" value="UniProtKB-KW"/>
</dbReference>
<dbReference type="CDD" id="cd04216">
    <property type="entry name" value="Phytocyanin"/>
    <property type="match status" value="1"/>
</dbReference>
<keyword evidence="3" id="KW-0249">Electron transport</keyword>
<dbReference type="SUPFAM" id="SSF49503">
    <property type="entry name" value="Cupredoxins"/>
    <property type="match status" value="1"/>
</dbReference>
<accession>A0AAV1SJA7</accession>
<dbReference type="PROSITE" id="PS51485">
    <property type="entry name" value="PHYTOCYANIN"/>
    <property type="match status" value="1"/>
</dbReference>
<evidence type="ECO:0000256" key="3">
    <source>
        <dbReference type="ARBA" id="ARBA00022982"/>
    </source>
</evidence>